<gene>
    <name evidence="1" type="ORF">KIW84_012343</name>
</gene>
<evidence type="ECO:0000313" key="1">
    <source>
        <dbReference type="EMBL" id="KAI5443655.1"/>
    </source>
</evidence>
<dbReference type="EMBL" id="JAMSHJ010000001">
    <property type="protein sequence ID" value="KAI5443655.1"/>
    <property type="molecule type" value="Genomic_DNA"/>
</dbReference>
<organism evidence="1 2">
    <name type="scientific">Pisum sativum</name>
    <name type="common">Garden pea</name>
    <name type="synonym">Lathyrus oleraceus</name>
    <dbReference type="NCBI Taxonomy" id="3888"/>
    <lineage>
        <taxon>Eukaryota</taxon>
        <taxon>Viridiplantae</taxon>
        <taxon>Streptophyta</taxon>
        <taxon>Embryophyta</taxon>
        <taxon>Tracheophyta</taxon>
        <taxon>Spermatophyta</taxon>
        <taxon>Magnoliopsida</taxon>
        <taxon>eudicotyledons</taxon>
        <taxon>Gunneridae</taxon>
        <taxon>Pentapetalae</taxon>
        <taxon>rosids</taxon>
        <taxon>fabids</taxon>
        <taxon>Fabales</taxon>
        <taxon>Fabaceae</taxon>
        <taxon>Papilionoideae</taxon>
        <taxon>50 kb inversion clade</taxon>
        <taxon>NPAAA clade</taxon>
        <taxon>Hologalegina</taxon>
        <taxon>IRL clade</taxon>
        <taxon>Fabeae</taxon>
        <taxon>Lathyrus</taxon>
    </lineage>
</organism>
<reference evidence="1 2" key="1">
    <citation type="journal article" date="2022" name="Nat. Genet.">
        <title>Improved pea reference genome and pan-genome highlight genomic features and evolutionary characteristics.</title>
        <authorList>
            <person name="Yang T."/>
            <person name="Liu R."/>
            <person name="Luo Y."/>
            <person name="Hu S."/>
            <person name="Wang D."/>
            <person name="Wang C."/>
            <person name="Pandey M.K."/>
            <person name="Ge S."/>
            <person name="Xu Q."/>
            <person name="Li N."/>
            <person name="Li G."/>
            <person name="Huang Y."/>
            <person name="Saxena R.K."/>
            <person name="Ji Y."/>
            <person name="Li M."/>
            <person name="Yan X."/>
            <person name="He Y."/>
            <person name="Liu Y."/>
            <person name="Wang X."/>
            <person name="Xiang C."/>
            <person name="Varshney R.K."/>
            <person name="Ding H."/>
            <person name="Gao S."/>
            <person name="Zong X."/>
        </authorList>
    </citation>
    <scope>NUCLEOTIDE SEQUENCE [LARGE SCALE GENOMIC DNA]</scope>
    <source>
        <strain evidence="1 2">cv. Zhongwan 6</strain>
    </source>
</reference>
<dbReference type="Gramene" id="Psat01G0234300-T2">
    <property type="protein sequence ID" value="KAI5443655.1"/>
    <property type="gene ID" value="KIW84_012343"/>
</dbReference>
<dbReference type="AlphaFoldDB" id="A0A9D5GW61"/>
<name>A0A9D5GW61_PEA</name>
<keyword evidence="2" id="KW-1185">Reference proteome</keyword>
<evidence type="ECO:0000313" key="2">
    <source>
        <dbReference type="Proteomes" id="UP001058974"/>
    </source>
</evidence>
<dbReference type="Proteomes" id="UP001058974">
    <property type="component" value="Chromosome 1"/>
</dbReference>
<comment type="caution">
    <text evidence="1">The sequence shown here is derived from an EMBL/GenBank/DDBJ whole genome shotgun (WGS) entry which is preliminary data.</text>
</comment>
<proteinExistence type="predicted"/>
<sequence length="88" mass="10200">MEEIDESSHASKNRTSLQDIGWVFGDYISDQDHIDDVLNGLPKEYNTFFMQVYGHLDPSTMYDVEVIIHFQQAQLDKFKKELSVSNVT</sequence>
<protein>
    <submittedName>
        <fullName evidence="1">Uncharacterized protein</fullName>
    </submittedName>
</protein>
<accession>A0A9D5GW61</accession>